<proteinExistence type="predicted"/>
<evidence type="ECO:0000313" key="1">
    <source>
        <dbReference type="EMBL" id="SUZ54413.1"/>
    </source>
</evidence>
<protein>
    <submittedName>
        <fullName evidence="1">Uncharacterized protein</fullName>
    </submittedName>
</protein>
<dbReference type="AlphaFoldDB" id="A0A381NLK3"/>
<reference evidence="1" key="1">
    <citation type="submission" date="2018-05" db="EMBL/GenBank/DDBJ databases">
        <authorList>
            <person name="Lanie J.A."/>
            <person name="Ng W.-L."/>
            <person name="Kazmierczak K.M."/>
            <person name="Andrzejewski T.M."/>
            <person name="Davidsen T.M."/>
            <person name="Wayne K.J."/>
            <person name="Tettelin H."/>
            <person name="Glass J.I."/>
            <person name="Rusch D."/>
            <person name="Podicherti R."/>
            <person name="Tsui H.-C.T."/>
            <person name="Winkler M.E."/>
        </authorList>
    </citation>
    <scope>NUCLEOTIDE SEQUENCE</scope>
</reference>
<accession>A0A381NLK3</accession>
<gene>
    <name evidence="1" type="ORF">METZ01_LOCUS7267</name>
</gene>
<name>A0A381NLK3_9ZZZZ</name>
<organism evidence="1">
    <name type="scientific">marine metagenome</name>
    <dbReference type="NCBI Taxonomy" id="408172"/>
    <lineage>
        <taxon>unclassified sequences</taxon>
        <taxon>metagenomes</taxon>
        <taxon>ecological metagenomes</taxon>
    </lineage>
</organism>
<sequence>VLHKNLGEAGRTMTARVAQLQRLLVERYVHRAMQMKPSSGKTRITIYQCNLRVLRPSLATLVV</sequence>
<dbReference type="EMBL" id="UINC01000387">
    <property type="protein sequence ID" value="SUZ54413.1"/>
    <property type="molecule type" value="Genomic_DNA"/>
</dbReference>
<feature type="non-terminal residue" evidence="1">
    <location>
        <position position="1"/>
    </location>
</feature>